<dbReference type="Pfam" id="PF00701">
    <property type="entry name" value="DHDPS"/>
    <property type="match status" value="1"/>
</dbReference>
<dbReference type="GO" id="GO:0008840">
    <property type="term" value="F:4-hydroxy-tetrahydrodipicolinate synthase activity"/>
    <property type="evidence" value="ECO:0007669"/>
    <property type="project" value="TreeGrafter"/>
</dbReference>
<evidence type="ECO:0000256" key="1">
    <source>
        <dbReference type="ARBA" id="ARBA00007592"/>
    </source>
</evidence>
<dbReference type="PANTHER" id="PTHR12128:SF66">
    <property type="entry name" value="4-HYDROXY-2-OXOGLUTARATE ALDOLASE, MITOCHONDRIAL"/>
    <property type="match status" value="1"/>
</dbReference>
<comment type="similarity">
    <text evidence="1">Belongs to the DapA family.</text>
</comment>
<protein>
    <submittedName>
        <fullName evidence="3">N-acetylneuraminate lyase</fullName>
    </submittedName>
</protein>
<evidence type="ECO:0000313" key="4">
    <source>
        <dbReference type="Proteomes" id="UP000638263"/>
    </source>
</evidence>
<sequence length="305" mass="31683">MNPLTGVVGALLTPFAEDGNPDRGLLEGEYDFLTGHCDAVSVLGAEVSEYRTLTNPQRRELLVAAVQALRGRTRVLAGISAPTVAEAVELAEIAADAGAEFGQLLLPQRPWGGTPGRHELLSYVQQVADRSPLPLVLYHQPGLGADPAFDLLVEACAVDGVVALKDSSRDISRNLRAVAEIQDAGHAQYLGTVQPMLAILLSGGAGAMMPPPFTLVGAEIRDAVAAADLARAGRAQSMVARLPAAWAGHGLLPLAKAAMQAIGRPLGSPAVPFDAPPAPVLEAIAEITKTWPDLPAVETNSGVTN</sequence>
<keyword evidence="2 3" id="KW-0456">Lyase</keyword>
<gene>
    <name evidence="3" type="primary">nanA</name>
    <name evidence="3" type="ORF">GCM10011588_26590</name>
</gene>
<dbReference type="Gene3D" id="3.20.20.70">
    <property type="entry name" value="Aldolase class I"/>
    <property type="match status" value="1"/>
</dbReference>
<dbReference type="SMART" id="SM01130">
    <property type="entry name" value="DHDPS"/>
    <property type="match status" value="1"/>
</dbReference>
<dbReference type="AlphaFoldDB" id="A0A917RJX7"/>
<dbReference type="CDD" id="cd00408">
    <property type="entry name" value="DHDPS-like"/>
    <property type="match status" value="1"/>
</dbReference>
<dbReference type="InterPro" id="IPR013785">
    <property type="entry name" value="Aldolase_TIM"/>
</dbReference>
<dbReference type="PANTHER" id="PTHR12128">
    <property type="entry name" value="DIHYDRODIPICOLINATE SYNTHASE"/>
    <property type="match status" value="1"/>
</dbReference>
<dbReference type="RefSeq" id="WP_058853928.1">
    <property type="nucleotide sequence ID" value="NZ_BMMH01000004.1"/>
</dbReference>
<reference evidence="3" key="1">
    <citation type="journal article" date="2014" name="Int. J. Syst. Evol. Microbiol.">
        <title>Complete genome sequence of Corynebacterium casei LMG S-19264T (=DSM 44701T), isolated from a smear-ripened cheese.</title>
        <authorList>
            <consortium name="US DOE Joint Genome Institute (JGI-PGF)"/>
            <person name="Walter F."/>
            <person name="Albersmeier A."/>
            <person name="Kalinowski J."/>
            <person name="Ruckert C."/>
        </authorList>
    </citation>
    <scope>NUCLEOTIDE SEQUENCE</scope>
    <source>
        <strain evidence="3">CGMCC 4.3508</strain>
    </source>
</reference>
<name>A0A917RJX7_9NOCA</name>
<proteinExistence type="inferred from homology"/>
<accession>A0A917RJX7</accession>
<dbReference type="Proteomes" id="UP000638263">
    <property type="component" value="Unassembled WGS sequence"/>
</dbReference>
<evidence type="ECO:0000313" key="3">
    <source>
        <dbReference type="EMBL" id="GGL10759.1"/>
    </source>
</evidence>
<comment type="caution">
    <text evidence="3">The sequence shown here is derived from an EMBL/GenBank/DDBJ whole genome shotgun (WGS) entry which is preliminary data.</text>
</comment>
<evidence type="ECO:0000256" key="2">
    <source>
        <dbReference type="ARBA" id="ARBA00023239"/>
    </source>
</evidence>
<reference evidence="3" key="2">
    <citation type="submission" date="2020-09" db="EMBL/GenBank/DDBJ databases">
        <authorList>
            <person name="Sun Q."/>
            <person name="Zhou Y."/>
        </authorList>
    </citation>
    <scope>NUCLEOTIDE SEQUENCE</scope>
    <source>
        <strain evidence="3">CGMCC 4.3508</strain>
    </source>
</reference>
<dbReference type="InterPro" id="IPR002220">
    <property type="entry name" value="DapA-like"/>
</dbReference>
<dbReference type="EMBL" id="BMMH01000004">
    <property type="protein sequence ID" value="GGL10759.1"/>
    <property type="molecule type" value="Genomic_DNA"/>
</dbReference>
<keyword evidence="4" id="KW-1185">Reference proteome</keyword>
<dbReference type="SUPFAM" id="SSF51569">
    <property type="entry name" value="Aldolase"/>
    <property type="match status" value="1"/>
</dbReference>
<organism evidence="3 4">
    <name type="scientific">Nocardia jinanensis</name>
    <dbReference type="NCBI Taxonomy" id="382504"/>
    <lineage>
        <taxon>Bacteria</taxon>
        <taxon>Bacillati</taxon>
        <taxon>Actinomycetota</taxon>
        <taxon>Actinomycetes</taxon>
        <taxon>Mycobacteriales</taxon>
        <taxon>Nocardiaceae</taxon>
        <taxon>Nocardia</taxon>
    </lineage>
</organism>